<proteinExistence type="predicted"/>
<keyword evidence="3" id="KW-1185">Reference proteome</keyword>
<reference evidence="2 3" key="1">
    <citation type="submission" date="2016-09" db="EMBL/GenBank/DDBJ databases">
        <title>The draft genome of Dichanthelium oligosanthes: A C3 panicoid grass species.</title>
        <authorList>
            <person name="Studer A.J."/>
            <person name="Schnable J.C."/>
            <person name="Brutnell T.P."/>
        </authorList>
    </citation>
    <scope>NUCLEOTIDE SEQUENCE [LARGE SCALE GENOMIC DNA]</scope>
    <source>
        <strain evidence="3">cv. Kellogg 1175</strain>
        <tissue evidence="2">Leaf</tissue>
    </source>
</reference>
<accession>A0A1E5W7J8</accession>
<evidence type="ECO:0000313" key="3">
    <source>
        <dbReference type="Proteomes" id="UP000095767"/>
    </source>
</evidence>
<dbReference type="PANTHER" id="PTHR45125:SF28">
    <property type="entry name" value="OS02G0603500 PROTEIN"/>
    <property type="match status" value="1"/>
</dbReference>
<dbReference type="PANTHER" id="PTHR45125">
    <property type="entry name" value="F21J9.4-RELATED"/>
    <property type="match status" value="1"/>
</dbReference>
<feature type="region of interest" description="Disordered" evidence="1">
    <location>
        <begin position="123"/>
        <end position="152"/>
    </location>
</feature>
<protein>
    <recommendedName>
        <fullName evidence="4">No apical meristem-associated C-terminal domain-containing protein</fullName>
    </recommendedName>
</protein>
<dbReference type="EMBL" id="LWDX02018907">
    <property type="protein sequence ID" value="OEL33389.1"/>
    <property type="molecule type" value="Genomic_DNA"/>
</dbReference>
<dbReference type="OrthoDB" id="661450at2759"/>
<dbReference type="Proteomes" id="UP000095767">
    <property type="component" value="Unassembled WGS sequence"/>
</dbReference>
<organism evidence="2 3">
    <name type="scientific">Dichanthelium oligosanthes</name>
    <dbReference type="NCBI Taxonomy" id="888268"/>
    <lineage>
        <taxon>Eukaryota</taxon>
        <taxon>Viridiplantae</taxon>
        <taxon>Streptophyta</taxon>
        <taxon>Embryophyta</taxon>
        <taxon>Tracheophyta</taxon>
        <taxon>Spermatophyta</taxon>
        <taxon>Magnoliopsida</taxon>
        <taxon>Liliopsida</taxon>
        <taxon>Poales</taxon>
        <taxon>Poaceae</taxon>
        <taxon>PACMAD clade</taxon>
        <taxon>Panicoideae</taxon>
        <taxon>Panicodae</taxon>
        <taxon>Paniceae</taxon>
        <taxon>Dichantheliinae</taxon>
        <taxon>Dichanthelium</taxon>
    </lineage>
</organism>
<evidence type="ECO:0008006" key="4">
    <source>
        <dbReference type="Google" id="ProtNLM"/>
    </source>
</evidence>
<comment type="caution">
    <text evidence="2">The sequence shown here is derived from an EMBL/GenBank/DDBJ whole genome shotgun (WGS) entry which is preliminary data.</text>
</comment>
<evidence type="ECO:0000313" key="2">
    <source>
        <dbReference type="EMBL" id="OEL33389.1"/>
    </source>
</evidence>
<gene>
    <name evidence="2" type="ORF">BAE44_0005589</name>
</gene>
<sequence>MAEWNPILPSRSHQTLARERRRLSVAAAPCWLGWGNDGVRRRNNGQRHASSATRAAARGDAFEAAQAASHQREVAGARSRPLSVAGERFVVFDRPTPELDTEGCCSIELKLERYSTTPVKPIDDAGGSMGAGSDGFPSYTPPPGLAAPFPQSPYPSYTQPFDLDPPYYQTYTQPSSFDQGPNNQFNPARISPKNKRMGKAVKGVYRRWENYTHAEDIALCSAYLNVSKDLIVGVNQTIEPYWERIQQYFVHHGQEKWERSTNSLQKRYGTIQRDTFRFCSFKAQIDRKNQSGKSEDDRGLVIAAMYISNMWQRKDITTTLGTVKGKTLPSLDGTKYADDRRRHGGLQTEADLATKGVDPALRLCYGKGELYPKGHLLLLI</sequence>
<name>A0A1E5W7J8_9POAL</name>
<evidence type="ECO:0000256" key="1">
    <source>
        <dbReference type="SAM" id="MobiDB-lite"/>
    </source>
</evidence>
<feature type="compositionally biased region" description="Pro residues" evidence="1">
    <location>
        <begin position="139"/>
        <end position="152"/>
    </location>
</feature>
<dbReference type="AlphaFoldDB" id="A0A1E5W7J8"/>